<accession>A0A7X4GE13</accession>
<reference evidence="2 3" key="1">
    <citation type="submission" date="2019-12" db="EMBL/GenBank/DDBJ databases">
        <authorList>
            <person name="Feng G."/>
            <person name="Zhu H."/>
        </authorList>
    </citation>
    <scope>NUCLEOTIDE SEQUENCE [LARGE SCALE GENOMIC DNA]</scope>
    <source>
        <strain evidence="2 3">FGD1</strain>
    </source>
</reference>
<organism evidence="2 3">
    <name type="scientific">Novosphingobium silvae</name>
    <dbReference type="NCBI Taxonomy" id="2692619"/>
    <lineage>
        <taxon>Bacteria</taxon>
        <taxon>Pseudomonadati</taxon>
        <taxon>Pseudomonadota</taxon>
        <taxon>Alphaproteobacteria</taxon>
        <taxon>Sphingomonadales</taxon>
        <taxon>Sphingomonadaceae</taxon>
        <taxon>Novosphingobium</taxon>
    </lineage>
</organism>
<gene>
    <name evidence="2" type="ORF">GR702_02045</name>
</gene>
<evidence type="ECO:0000313" key="2">
    <source>
        <dbReference type="EMBL" id="MYL96556.1"/>
    </source>
</evidence>
<evidence type="ECO:0000313" key="3">
    <source>
        <dbReference type="Proteomes" id="UP000465810"/>
    </source>
</evidence>
<dbReference type="RefSeq" id="WP_202408026.1">
    <property type="nucleotide sequence ID" value="NZ_WVTD01000001.1"/>
</dbReference>
<sequence>MVDILALSLSHGLLLLAAWRLLRRPELDVEMRDVPSPAVDASRPAAHREARGVMRMRTKAQPAREMRVRRADGSVDSQTDGQPGGGGDA</sequence>
<feature type="region of interest" description="Disordered" evidence="1">
    <location>
        <begin position="34"/>
        <end position="89"/>
    </location>
</feature>
<keyword evidence="3" id="KW-1185">Reference proteome</keyword>
<feature type="compositionally biased region" description="Basic and acidic residues" evidence="1">
    <location>
        <begin position="62"/>
        <end position="73"/>
    </location>
</feature>
<dbReference type="AlphaFoldDB" id="A0A7X4GE13"/>
<name>A0A7X4GE13_9SPHN</name>
<dbReference type="Proteomes" id="UP000465810">
    <property type="component" value="Unassembled WGS sequence"/>
</dbReference>
<evidence type="ECO:0000256" key="1">
    <source>
        <dbReference type="SAM" id="MobiDB-lite"/>
    </source>
</evidence>
<protein>
    <submittedName>
        <fullName evidence="2">Uncharacterized protein</fullName>
    </submittedName>
</protein>
<dbReference type="EMBL" id="WVTD01000001">
    <property type="protein sequence ID" value="MYL96556.1"/>
    <property type="molecule type" value="Genomic_DNA"/>
</dbReference>
<proteinExistence type="predicted"/>
<comment type="caution">
    <text evidence="2">The sequence shown here is derived from an EMBL/GenBank/DDBJ whole genome shotgun (WGS) entry which is preliminary data.</text>
</comment>